<reference evidence="1 2" key="1">
    <citation type="submission" date="2019-03" db="EMBL/GenBank/DDBJ databases">
        <authorList>
            <consortium name="Pathogen Informatics"/>
        </authorList>
    </citation>
    <scope>NUCLEOTIDE SEQUENCE [LARGE SCALE GENOMIC DNA]</scope>
    <source>
        <strain evidence="1 2">NCTC12126</strain>
    </source>
</reference>
<proteinExistence type="predicted"/>
<dbReference type="EMBL" id="CAADIW010000016">
    <property type="protein sequence ID" value="VFS24135.1"/>
    <property type="molecule type" value="Genomic_DNA"/>
</dbReference>
<dbReference type="AlphaFoldDB" id="A0A484XNR3"/>
<accession>A0A484XNR3</accession>
<organism evidence="1 2">
    <name type="scientific">Enterobacter cancerogenus</name>
    <dbReference type="NCBI Taxonomy" id="69218"/>
    <lineage>
        <taxon>Bacteria</taxon>
        <taxon>Pseudomonadati</taxon>
        <taxon>Pseudomonadota</taxon>
        <taxon>Gammaproteobacteria</taxon>
        <taxon>Enterobacterales</taxon>
        <taxon>Enterobacteriaceae</taxon>
        <taxon>Enterobacter</taxon>
        <taxon>Enterobacter cloacae complex</taxon>
    </lineage>
</organism>
<sequence length="151" mass="16544">MVKDIDKINQRVVVLLVAGVSQFGKVQRHRALCAPDPQAKKLQLDFVILLADGGDFTRRKGHGGHLPQPKTLLRGQQGFAGGRQLRRAGGNRAHRADKTRFPGLIVIKPGVDGFHNAPRLPGRAFQRAIKPRCMECSSVSVKILIAACRAR</sequence>
<name>A0A484XNR3_9ENTR</name>
<protein>
    <submittedName>
        <fullName evidence="1">Uncharacterized protein</fullName>
    </submittedName>
</protein>
<dbReference type="Proteomes" id="UP000351155">
    <property type="component" value="Unassembled WGS sequence"/>
</dbReference>
<gene>
    <name evidence="1" type="ORF">NCTC12126_02101</name>
</gene>
<evidence type="ECO:0000313" key="1">
    <source>
        <dbReference type="EMBL" id="VFS24135.1"/>
    </source>
</evidence>
<evidence type="ECO:0000313" key="2">
    <source>
        <dbReference type="Proteomes" id="UP000351155"/>
    </source>
</evidence>